<evidence type="ECO:0000256" key="10">
    <source>
        <dbReference type="SAM" id="SignalP"/>
    </source>
</evidence>
<feature type="disulfide bond" evidence="9">
    <location>
        <begin position="46"/>
        <end position="92"/>
    </location>
</feature>
<dbReference type="GO" id="GO:0060070">
    <property type="term" value="P:canonical Wnt signaling pathway"/>
    <property type="evidence" value="ECO:0007669"/>
    <property type="project" value="TreeGrafter"/>
</dbReference>
<keyword evidence="13" id="KW-1185">Reference proteome</keyword>
<sequence length="279" mass="31457">MSRVSLLLAALLLTASSAYLSDSWMLSSERPTGPRCVPIPHNLTICYGMQYSQMRLPNLLEHETINEAIHQSSDWKSLLQLNCHPDTQLFLCSLFAPICLPTMDKEIFPCRSLCQAVKQGCEGRMSVYGFPWPEMLSCDKYPEDNDMCIKAMNNEKQGKLARPMHVVKARVNAVTPTHISLRNARSLKKGDRRRSVDDTDVRLSSDSSECPCNITDGPERRFLVMASKSNDGQLVANLILPWKKEKVGGLAFFARVGYDQNSLAEEKEKESEAKEQENR</sequence>
<name>A0A016VII5_9BILA</name>
<protein>
    <recommendedName>
        <fullName evidence="11">FZ domain-containing protein</fullName>
    </recommendedName>
</protein>
<keyword evidence="3" id="KW-0217">Developmental protein</keyword>
<dbReference type="PROSITE" id="PS50038">
    <property type="entry name" value="FZ"/>
    <property type="match status" value="1"/>
</dbReference>
<comment type="caution">
    <text evidence="9">Lacks conserved residue(s) required for the propagation of feature annotation.</text>
</comment>
<dbReference type="PANTHER" id="PTHR11309:SF148">
    <property type="entry name" value="SECRETED FRIZZLED-RELATED PROTEIN 1"/>
    <property type="match status" value="1"/>
</dbReference>
<evidence type="ECO:0000256" key="9">
    <source>
        <dbReference type="PROSITE-ProRule" id="PRU00090"/>
    </source>
</evidence>
<dbReference type="Gene3D" id="1.10.2000.10">
    <property type="entry name" value="Frizzled cysteine-rich domain"/>
    <property type="match status" value="1"/>
</dbReference>
<dbReference type="GO" id="GO:0030154">
    <property type="term" value="P:cell differentiation"/>
    <property type="evidence" value="ECO:0007669"/>
    <property type="project" value="UniProtKB-KW"/>
</dbReference>
<gene>
    <name evidence="12" type="primary">Acey_s0009.g505</name>
    <name evidence="12" type="synonym">Acey-sfrp-1</name>
    <name evidence="12" type="ORF">Y032_0009g505</name>
</gene>
<comment type="subcellular location">
    <subcellularLocation>
        <location evidence="1">Secreted</location>
    </subcellularLocation>
</comment>
<dbReference type="InterPro" id="IPR015526">
    <property type="entry name" value="Frizzled/SFRP"/>
</dbReference>
<evidence type="ECO:0000259" key="11">
    <source>
        <dbReference type="PROSITE" id="PS50038"/>
    </source>
</evidence>
<dbReference type="AlphaFoldDB" id="A0A016VII5"/>
<feature type="domain" description="FZ" evidence="11">
    <location>
        <begin position="31"/>
        <end position="151"/>
    </location>
</feature>
<evidence type="ECO:0000256" key="7">
    <source>
        <dbReference type="ARBA" id="ARBA00022782"/>
    </source>
</evidence>
<reference evidence="13" key="1">
    <citation type="journal article" date="2015" name="Nat. Genet.">
        <title>The genome and transcriptome of the zoonotic hookworm Ancylostoma ceylanicum identify infection-specific gene families.</title>
        <authorList>
            <person name="Schwarz E.M."/>
            <person name="Hu Y."/>
            <person name="Antoshechkin I."/>
            <person name="Miller M.M."/>
            <person name="Sternberg P.W."/>
            <person name="Aroian R.V."/>
        </authorList>
    </citation>
    <scope>NUCLEOTIDE SEQUENCE</scope>
    <source>
        <strain evidence="13">HY135</strain>
    </source>
</reference>
<accession>A0A016VII5</accession>
<keyword evidence="7" id="KW-0221">Differentiation</keyword>
<feature type="signal peptide" evidence="10">
    <location>
        <begin position="1"/>
        <end position="18"/>
    </location>
</feature>
<dbReference type="InterPro" id="IPR008993">
    <property type="entry name" value="TIMP-like_OB-fold"/>
</dbReference>
<comment type="similarity">
    <text evidence="2">Belongs to the secreted frizzled-related protein (sFRP) family.</text>
</comment>
<keyword evidence="5" id="KW-0879">Wnt signaling pathway</keyword>
<dbReference type="GO" id="GO:0017147">
    <property type="term" value="F:Wnt-protein binding"/>
    <property type="evidence" value="ECO:0007669"/>
    <property type="project" value="TreeGrafter"/>
</dbReference>
<evidence type="ECO:0000313" key="12">
    <source>
        <dbReference type="EMBL" id="EYC27071.1"/>
    </source>
</evidence>
<keyword evidence="6 10" id="KW-0732">Signal</keyword>
<dbReference type="InterPro" id="IPR020067">
    <property type="entry name" value="Frizzled_dom"/>
</dbReference>
<dbReference type="EMBL" id="JARK01001345">
    <property type="protein sequence ID" value="EYC27071.1"/>
    <property type="molecule type" value="Genomic_DNA"/>
</dbReference>
<dbReference type="SMART" id="SM00063">
    <property type="entry name" value="FRI"/>
    <property type="match status" value="1"/>
</dbReference>
<feature type="disulfide bond" evidence="9">
    <location>
        <begin position="83"/>
        <end position="121"/>
    </location>
</feature>
<evidence type="ECO:0000256" key="8">
    <source>
        <dbReference type="ARBA" id="ARBA00023157"/>
    </source>
</evidence>
<dbReference type="Pfam" id="PF01392">
    <property type="entry name" value="Fz"/>
    <property type="match status" value="1"/>
</dbReference>
<organism evidence="12 13">
    <name type="scientific">Ancylostoma ceylanicum</name>
    <dbReference type="NCBI Taxonomy" id="53326"/>
    <lineage>
        <taxon>Eukaryota</taxon>
        <taxon>Metazoa</taxon>
        <taxon>Ecdysozoa</taxon>
        <taxon>Nematoda</taxon>
        <taxon>Chromadorea</taxon>
        <taxon>Rhabditida</taxon>
        <taxon>Rhabditina</taxon>
        <taxon>Rhabditomorpha</taxon>
        <taxon>Strongyloidea</taxon>
        <taxon>Ancylostomatidae</taxon>
        <taxon>Ancylostomatinae</taxon>
        <taxon>Ancylostoma</taxon>
    </lineage>
</organism>
<evidence type="ECO:0000256" key="2">
    <source>
        <dbReference type="ARBA" id="ARBA00010054"/>
    </source>
</evidence>
<dbReference type="FunFam" id="1.10.2000.10:FF:000001">
    <property type="entry name" value="secreted frizzled-related protein 2"/>
    <property type="match status" value="1"/>
</dbReference>
<dbReference type="SUPFAM" id="SSF50242">
    <property type="entry name" value="TIMP-like"/>
    <property type="match status" value="1"/>
</dbReference>
<feature type="chain" id="PRO_5001493507" description="FZ domain-containing protein" evidence="10">
    <location>
        <begin position="19"/>
        <end position="279"/>
    </location>
</feature>
<dbReference type="OrthoDB" id="10053709at2759"/>
<dbReference type="InterPro" id="IPR036790">
    <property type="entry name" value="Frizzled_dom_sf"/>
</dbReference>
<evidence type="ECO:0000256" key="1">
    <source>
        <dbReference type="ARBA" id="ARBA00004613"/>
    </source>
</evidence>
<proteinExistence type="inferred from homology"/>
<dbReference type="PANTHER" id="PTHR11309">
    <property type="entry name" value="FRIZZLED"/>
    <property type="match status" value="1"/>
</dbReference>
<feature type="disulfide bond" evidence="9">
    <location>
        <begin position="114"/>
        <end position="138"/>
    </location>
</feature>
<evidence type="ECO:0000256" key="6">
    <source>
        <dbReference type="ARBA" id="ARBA00022729"/>
    </source>
</evidence>
<keyword evidence="8 9" id="KW-1015">Disulfide bond</keyword>
<dbReference type="GO" id="GO:0035567">
    <property type="term" value="P:non-canonical Wnt signaling pathway"/>
    <property type="evidence" value="ECO:0007669"/>
    <property type="project" value="TreeGrafter"/>
</dbReference>
<dbReference type="GO" id="GO:0005615">
    <property type="term" value="C:extracellular space"/>
    <property type="evidence" value="ECO:0007669"/>
    <property type="project" value="TreeGrafter"/>
</dbReference>
<dbReference type="Proteomes" id="UP000024635">
    <property type="component" value="Unassembled WGS sequence"/>
</dbReference>
<evidence type="ECO:0000313" key="13">
    <source>
        <dbReference type="Proteomes" id="UP000024635"/>
    </source>
</evidence>
<evidence type="ECO:0000256" key="5">
    <source>
        <dbReference type="ARBA" id="ARBA00022687"/>
    </source>
</evidence>
<evidence type="ECO:0000256" key="4">
    <source>
        <dbReference type="ARBA" id="ARBA00022525"/>
    </source>
</evidence>
<dbReference type="SUPFAM" id="SSF63501">
    <property type="entry name" value="Frizzled cysteine-rich domain"/>
    <property type="match status" value="1"/>
</dbReference>
<comment type="caution">
    <text evidence="12">The sequence shown here is derived from an EMBL/GenBank/DDBJ whole genome shotgun (WGS) entry which is preliminary data.</text>
</comment>
<evidence type="ECO:0000256" key="3">
    <source>
        <dbReference type="ARBA" id="ARBA00022473"/>
    </source>
</evidence>
<keyword evidence="4" id="KW-0964">Secreted</keyword>